<protein>
    <submittedName>
        <fullName evidence="2">Uncharacterized damage-inducible protein DinB (Forms a four-helix bundle)</fullName>
    </submittedName>
</protein>
<gene>
    <name evidence="2" type="ORF">SAMN05216231_2744</name>
</gene>
<dbReference type="EMBL" id="FNKD01000003">
    <property type="protein sequence ID" value="SDQ84230.1"/>
    <property type="molecule type" value="Genomic_DNA"/>
</dbReference>
<name>A0A1H1E6K7_9BACI</name>
<accession>A0A1H1E6K7</accession>
<dbReference type="SUPFAM" id="SSF109854">
    <property type="entry name" value="DinB/YfiT-like putative metalloenzymes"/>
    <property type="match status" value="1"/>
</dbReference>
<feature type="domain" description="DinB-like" evidence="1">
    <location>
        <begin position="6"/>
        <end position="153"/>
    </location>
</feature>
<dbReference type="InterPro" id="IPR024775">
    <property type="entry name" value="DinB-like"/>
</dbReference>
<evidence type="ECO:0000313" key="3">
    <source>
        <dbReference type="Proteomes" id="UP000199444"/>
    </source>
</evidence>
<evidence type="ECO:0000259" key="1">
    <source>
        <dbReference type="Pfam" id="PF12867"/>
    </source>
</evidence>
<dbReference type="Proteomes" id="UP000199444">
    <property type="component" value="Unassembled WGS sequence"/>
</dbReference>
<evidence type="ECO:0000313" key="2">
    <source>
        <dbReference type="EMBL" id="SDQ84230.1"/>
    </source>
</evidence>
<keyword evidence="3" id="KW-1185">Reference proteome</keyword>
<reference evidence="2 3" key="1">
    <citation type="submission" date="2016-10" db="EMBL/GenBank/DDBJ databases">
        <authorList>
            <person name="de Groot N.N."/>
        </authorList>
    </citation>
    <scope>NUCLEOTIDE SEQUENCE [LARGE SCALE GENOMIC DNA]</scope>
    <source>
        <strain evidence="2 3">CGMCC 1.10449</strain>
    </source>
</reference>
<proteinExistence type="predicted"/>
<organism evidence="2 3">
    <name type="scientific">Virgibacillus salinus</name>
    <dbReference type="NCBI Taxonomy" id="553311"/>
    <lineage>
        <taxon>Bacteria</taxon>
        <taxon>Bacillati</taxon>
        <taxon>Bacillota</taxon>
        <taxon>Bacilli</taxon>
        <taxon>Bacillales</taxon>
        <taxon>Bacillaceae</taxon>
        <taxon>Virgibacillus</taxon>
    </lineage>
</organism>
<dbReference type="InterPro" id="IPR034660">
    <property type="entry name" value="DinB/YfiT-like"/>
</dbReference>
<dbReference type="AlphaFoldDB" id="A0A1H1E6K7"/>
<sequence length="162" mass="18477">MEINNQAREELLAEVNGISDEDLNRKPSEDRWSIKQVLEHLYLMEGAITNNIRSQLVYGEVVNIADKPIELSVDRSRKVDAPKFVEPSEVFATLEELKQKLEATHNGLSELAGTSDERQLAEKGSPHPVFGQMSLKQWIPFVGYHEKRHTEQIKEVKEELGL</sequence>
<dbReference type="Gene3D" id="1.20.120.450">
    <property type="entry name" value="dinb family like domain"/>
    <property type="match status" value="1"/>
</dbReference>
<dbReference type="Pfam" id="PF12867">
    <property type="entry name" value="DinB_2"/>
    <property type="match status" value="1"/>
</dbReference>
<dbReference type="STRING" id="553311.SAMN05216231_2744"/>